<dbReference type="AlphaFoldDB" id="A0AAW0R602"/>
<dbReference type="Proteomes" id="UP001392437">
    <property type="component" value="Unassembled WGS sequence"/>
</dbReference>
<proteinExistence type="predicted"/>
<reference evidence="2 3" key="1">
    <citation type="submission" date="2023-01" db="EMBL/GenBank/DDBJ databases">
        <title>Analysis of 21 Apiospora genomes using comparative genomics revels a genus with tremendous synthesis potential of carbohydrate active enzymes and secondary metabolites.</title>
        <authorList>
            <person name="Sorensen T."/>
        </authorList>
    </citation>
    <scope>NUCLEOTIDE SEQUENCE [LARGE SCALE GENOMIC DNA]</scope>
    <source>
        <strain evidence="2 3">CBS 117206</strain>
    </source>
</reference>
<keyword evidence="3" id="KW-1185">Reference proteome</keyword>
<name>A0AAW0R602_9PEZI</name>
<dbReference type="InterPro" id="IPR021514">
    <property type="entry name" value="DUF3176"/>
</dbReference>
<dbReference type="PANTHER" id="PTHR35394:SF6">
    <property type="entry name" value="DUF3176 DOMAIN-CONTAINING PROTEIN"/>
    <property type="match status" value="1"/>
</dbReference>
<evidence type="ECO:0000313" key="2">
    <source>
        <dbReference type="EMBL" id="KAK8129200.1"/>
    </source>
</evidence>
<gene>
    <name evidence="2" type="ORF">PG999_001580</name>
</gene>
<sequence length="624" mass="68005">MASSQTSSSLGVSKHEPVPVVYRIPLDHEQQKRKRPLMGMWQRAQRFWNQGWGAEAYGAALAVCSLAAIIAVVASSEGKTLPEWPMHLTINALIAVPTQFYPYRHLDTDMGVATLGISQLKWQWFQKSPRLLMELDDFDNASRGPLGSISFLFKIRQWEVVNNFAKFAAILTILAAVVDPFSQQIVGVVGCTRGDDQSRALVGRTNGYYANGGHTGALSSEIDSPMAVAINVGLVGPPNHIPSLVSMTCASGNCTFGQFSSVAVCHSCADISSQIQNFTDKFTNYTLPGEKGRFSPLQIAFSVMLNTSASISPQHLLDVRVMSRAGSLYSARKTPNAFQCQLFPCVRTYEASISRSVLQETILSEMPMGFDAFGGFGRYVLAATNLTRNSNKTANCSPRPANDTAGLAFVADPNVDAAPQEPHGTGSKSPGAWYPEECVWTFGQSPYLAIRPELQSYLNRASVQTYTGSPTDSTIGSIVAKNLWRNATISFDTVDTFMRNLSDVMTATVRNNGQKSDTEYATGAVIRETTCVAVRWAWLSFPAVLVALGLAFLLILVVQSPKDSPAVRSWKSSNIAILFCSLEESIRQKTDLAWLREEIDDVARTSRAQLVQDGAGKAKFIKGD</sequence>
<keyword evidence="1" id="KW-0812">Transmembrane</keyword>
<keyword evidence="1" id="KW-1133">Transmembrane helix</keyword>
<evidence type="ECO:0000256" key="1">
    <source>
        <dbReference type="SAM" id="Phobius"/>
    </source>
</evidence>
<keyword evidence="1" id="KW-0472">Membrane</keyword>
<feature type="transmembrane region" description="Helical" evidence="1">
    <location>
        <begin position="536"/>
        <end position="558"/>
    </location>
</feature>
<dbReference type="EMBL" id="JAQQWP010000002">
    <property type="protein sequence ID" value="KAK8129200.1"/>
    <property type="molecule type" value="Genomic_DNA"/>
</dbReference>
<dbReference type="Pfam" id="PF11374">
    <property type="entry name" value="DUF3176"/>
    <property type="match status" value="1"/>
</dbReference>
<comment type="caution">
    <text evidence="2">The sequence shown here is derived from an EMBL/GenBank/DDBJ whole genome shotgun (WGS) entry which is preliminary data.</text>
</comment>
<accession>A0AAW0R602</accession>
<organism evidence="2 3">
    <name type="scientific">Apiospora kogelbergensis</name>
    <dbReference type="NCBI Taxonomy" id="1337665"/>
    <lineage>
        <taxon>Eukaryota</taxon>
        <taxon>Fungi</taxon>
        <taxon>Dikarya</taxon>
        <taxon>Ascomycota</taxon>
        <taxon>Pezizomycotina</taxon>
        <taxon>Sordariomycetes</taxon>
        <taxon>Xylariomycetidae</taxon>
        <taxon>Amphisphaeriales</taxon>
        <taxon>Apiosporaceae</taxon>
        <taxon>Apiospora</taxon>
    </lineage>
</organism>
<protein>
    <submittedName>
        <fullName evidence="2">Uncharacterized protein</fullName>
    </submittedName>
</protein>
<dbReference type="PANTHER" id="PTHR35394">
    <property type="entry name" value="DUF3176 DOMAIN-CONTAINING PROTEIN"/>
    <property type="match status" value="1"/>
</dbReference>
<evidence type="ECO:0000313" key="3">
    <source>
        <dbReference type="Proteomes" id="UP001392437"/>
    </source>
</evidence>